<feature type="transmembrane region" description="Helical" evidence="1">
    <location>
        <begin position="117"/>
        <end position="134"/>
    </location>
</feature>
<evidence type="ECO:0000313" key="3">
    <source>
        <dbReference type="EMBL" id="MDA5110653.1"/>
    </source>
</evidence>
<evidence type="ECO:0000259" key="2">
    <source>
        <dbReference type="Pfam" id="PF13473"/>
    </source>
</evidence>
<keyword evidence="1" id="KW-0472">Membrane</keyword>
<keyword evidence="1" id="KW-0812">Transmembrane</keyword>
<feature type="transmembrane region" description="Helical" evidence="1">
    <location>
        <begin position="155"/>
        <end position="172"/>
    </location>
</feature>
<protein>
    <submittedName>
        <fullName evidence="3">Cupredoxin domain-containing protein</fullName>
    </submittedName>
</protein>
<organism evidence="3 4">
    <name type="scientific">Brevibacillus thermoruber</name>
    <dbReference type="NCBI Taxonomy" id="33942"/>
    <lineage>
        <taxon>Bacteria</taxon>
        <taxon>Bacillati</taxon>
        <taxon>Bacillota</taxon>
        <taxon>Bacilli</taxon>
        <taxon>Bacillales</taxon>
        <taxon>Paenibacillaceae</taxon>
        <taxon>Brevibacillus</taxon>
    </lineage>
</organism>
<dbReference type="Pfam" id="PF13473">
    <property type="entry name" value="Cupredoxin_1"/>
    <property type="match status" value="1"/>
</dbReference>
<proteinExistence type="predicted"/>
<dbReference type="RefSeq" id="WP_271140882.1">
    <property type="nucleotide sequence ID" value="NZ_JAPYYP010000037.1"/>
</dbReference>
<gene>
    <name evidence="3" type="ORF">O3V59_20135</name>
</gene>
<dbReference type="AlphaFoldDB" id="A0A9X3TUI7"/>
<feature type="transmembrane region" description="Helical" evidence="1">
    <location>
        <begin position="6"/>
        <end position="23"/>
    </location>
</feature>
<dbReference type="SUPFAM" id="SSF49503">
    <property type="entry name" value="Cupredoxins"/>
    <property type="match status" value="1"/>
</dbReference>
<keyword evidence="1" id="KW-1133">Transmembrane helix</keyword>
<dbReference type="InterPro" id="IPR028096">
    <property type="entry name" value="EfeO_Cupredoxin"/>
</dbReference>
<feature type="domain" description="EfeO-type cupredoxin-like" evidence="2">
    <location>
        <begin position="195"/>
        <end position="286"/>
    </location>
</feature>
<accession>A0A9X3TUI7</accession>
<feature type="transmembrane region" description="Helical" evidence="1">
    <location>
        <begin position="35"/>
        <end position="58"/>
    </location>
</feature>
<dbReference type="Proteomes" id="UP001151071">
    <property type="component" value="Unassembled WGS sequence"/>
</dbReference>
<evidence type="ECO:0000313" key="4">
    <source>
        <dbReference type="Proteomes" id="UP001151071"/>
    </source>
</evidence>
<keyword evidence="4" id="KW-1185">Reference proteome</keyword>
<dbReference type="Gene3D" id="2.60.40.420">
    <property type="entry name" value="Cupredoxins - blue copper proteins"/>
    <property type="match status" value="1"/>
</dbReference>
<name>A0A9X3TUI7_9BACL</name>
<reference evidence="3" key="1">
    <citation type="submission" date="2022-12" db="EMBL/GenBank/DDBJ databases">
        <title>Draft genome sequence of the thermophilic strain Brevibacillus thermoruber HT42, isolated from Los Humeros, Puebla, Mexico, with biotechnological potential.</title>
        <authorList>
            <person name="Lara Sanchez J."/>
            <person name="Solis Palacios R."/>
            <person name="Bustos Baena A.S."/>
            <person name="Ruz Baez A.E."/>
            <person name="Espinosa Luna G."/>
            <person name="Oliart Ros R.M."/>
        </authorList>
    </citation>
    <scope>NUCLEOTIDE SEQUENCE</scope>
    <source>
        <strain evidence="3">HT42</strain>
    </source>
</reference>
<feature type="transmembrane region" description="Helical" evidence="1">
    <location>
        <begin position="64"/>
        <end position="80"/>
    </location>
</feature>
<evidence type="ECO:0000256" key="1">
    <source>
        <dbReference type="SAM" id="Phobius"/>
    </source>
</evidence>
<dbReference type="InterPro" id="IPR008972">
    <property type="entry name" value="Cupredoxin"/>
</dbReference>
<sequence>MMVTVVNVLWILVITASIVFVIYQRREKLTCIAGMMIAMTLGMMVSLTLGILIGVYMHHDVTKSTILAVVAGMIAGYSAGKPVSLMAAMDGMLAGIMGGMMGAMLGVMLVFPTAMVWFINILFAAVMVVLLQLIKEETGTAKKEENEGKRPFFGSVGMMVGLIALTGGLFVVKSDLFGVSQASSHEAGSHSSAQAEISGDVQEATITVSASGYSPQHLEVKAGIPARIHFRTEEAADCLRQVFSEELGINSILEPGKDNTIVLQEVKPGTYRYTCGMGLFEGTITVKE</sequence>
<comment type="caution">
    <text evidence="3">The sequence shown here is derived from an EMBL/GenBank/DDBJ whole genome shotgun (WGS) entry which is preliminary data.</text>
</comment>
<dbReference type="EMBL" id="JAPYYP010000037">
    <property type="protein sequence ID" value="MDA5110653.1"/>
    <property type="molecule type" value="Genomic_DNA"/>
</dbReference>